<feature type="compositionally biased region" description="Basic and acidic residues" evidence="1">
    <location>
        <begin position="136"/>
        <end position="146"/>
    </location>
</feature>
<evidence type="ECO:0008006" key="5">
    <source>
        <dbReference type="Google" id="ProtNLM"/>
    </source>
</evidence>
<comment type="caution">
    <text evidence="3">The sequence shown here is derived from an EMBL/GenBank/DDBJ whole genome shotgun (WGS) entry which is preliminary data.</text>
</comment>
<reference evidence="3 4" key="1">
    <citation type="journal article" date="2019" name="Int. J. Syst. Evol. Microbiol.">
        <title>The Global Catalogue of Microorganisms (GCM) 10K type strain sequencing project: providing services to taxonomists for standard genome sequencing and annotation.</title>
        <authorList>
            <consortium name="The Broad Institute Genomics Platform"/>
            <consortium name="The Broad Institute Genome Sequencing Center for Infectious Disease"/>
            <person name="Wu L."/>
            <person name="Ma J."/>
        </authorList>
    </citation>
    <scope>NUCLEOTIDE SEQUENCE [LARGE SCALE GENOMIC DNA]</scope>
    <source>
        <strain evidence="3 4">JCM 16013</strain>
    </source>
</reference>
<organism evidence="3 4">
    <name type="scientific">Catenulispora subtropica</name>
    <dbReference type="NCBI Taxonomy" id="450798"/>
    <lineage>
        <taxon>Bacteria</taxon>
        <taxon>Bacillati</taxon>
        <taxon>Actinomycetota</taxon>
        <taxon>Actinomycetes</taxon>
        <taxon>Catenulisporales</taxon>
        <taxon>Catenulisporaceae</taxon>
        <taxon>Catenulispora</taxon>
    </lineage>
</organism>
<feature type="transmembrane region" description="Helical" evidence="2">
    <location>
        <begin position="162"/>
        <end position="183"/>
    </location>
</feature>
<keyword evidence="2" id="KW-1133">Transmembrane helix</keyword>
<name>A0ABN2R2A1_9ACTN</name>
<evidence type="ECO:0000256" key="2">
    <source>
        <dbReference type="SAM" id="Phobius"/>
    </source>
</evidence>
<accession>A0ABN2R2A1</accession>
<dbReference type="Pfam" id="PF10901">
    <property type="entry name" value="DUF2690"/>
    <property type="match status" value="1"/>
</dbReference>
<keyword evidence="4" id="KW-1185">Reference proteome</keyword>
<evidence type="ECO:0000313" key="4">
    <source>
        <dbReference type="Proteomes" id="UP001499854"/>
    </source>
</evidence>
<dbReference type="InterPro" id="IPR021224">
    <property type="entry name" value="DUF2690"/>
</dbReference>
<dbReference type="RefSeq" id="WP_344656545.1">
    <property type="nucleotide sequence ID" value="NZ_BAAAQM010000008.1"/>
</dbReference>
<keyword evidence="2" id="KW-0472">Membrane</keyword>
<protein>
    <recommendedName>
        <fullName evidence="5">DUF2690 domain-containing protein</fullName>
    </recommendedName>
</protein>
<dbReference type="EMBL" id="BAAAQM010000008">
    <property type="protein sequence ID" value="GAA1962103.1"/>
    <property type="molecule type" value="Genomic_DNA"/>
</dbReference>
<keyword evidence="2" id="KW-0812">Transmembrane</keyword>
<evidence type="ECO:0000256" key="1">
    <source>
        <dbReference type="SAM" id="MobiDB-lite"/>
    </source>
</evidence>
<proteinExistence type="predicted"/>
<feature type="region of interest" description="Disordered" evidence="1">
    <location>
        <begin position="129"/>
        <end position="153"/>
    </location>
</feature>
<sequence length="325" mass="34814">MGRRMRALDPDAGIAERFACELRALRAVAGEPPFWKMARRCDVSKSALAAAVDGRALPSENVTREFVRVCGGDWQWWRERLRQVRDQVNSSRAEDERSTVEAVGEPDPSLAPVLMRRVLPAPTTAFWPVTAGGRPLSREGDTDRDGQGGPETLRSLRKRARIISGLAVLQMATIVALLIYVFAPSNSAPIAVEDGTDPKVSHCDSDARTLDSSAVVLISPGRIDGRTLPIGSSVGTVSLRFSSRCNGAWARFDPADGVFGNPDQGTVTIQAGRPAEGAQSSFRLGHIDQTYSDLLLTGMGCVVASATLNVGQATATGSTRCRPPM</sequence>
<dbReference type="Proteomes" id="UP001499854">
    <property type="component" value="Unassembled WGS sequence"/>
</dbReference>
<gene>
    <name evidence="3" type="ORF">GCM10009838_18650</name>
</gene>
<evidence type="ECO:0000313" key="3">
    <source>
        <dbReference type="EMBL" id="GAA1962103.1"/>
    </source>
</evidence>